<feature type="transmembrane region" description="Helical" evidence="1">
    <location>
        <begin position="30"/>
        <end position="56"/>
    </location>
</feature>
<keyword evidence="1" id="KW-0472">Membrane</keyword>
<accession>A0ABY6IF78</accession>
<dbReference type="Proteomes" id="UP001163878">
    <property type="component" value="Chromosome"/>
</dbReference>
<evidence type="ECO:0000313" key="2">
    <source>
        <dbReference type="EMBL" id="UYQ65667.1"/>
    </source>
</evidence>
<proteinExistence type="predicted"/>
<feature type="transmembrane region" description="Helical" evidence="1">
    <location>
        <begin position="63"/>
        <end position="82"/>
    </location>
</feature>
<gene>
    <name evidence="2" type="ORF">OGH68_32235</name>
</gene>
<protein>
    <submittedName>
        <fullName evidence="2">Uncharacterized protein</fullName>
    </submittedName>
</protein>
<name>A0ABY6IF78_STRPE</name>
<keyword evidence="1" id="KW-0812">Transmembrane</keyword>
<reference evidence="2" key="1">
    <citation type="submission" date="2022-10" db="EMBL/GenBank/DDBJ databases">
        <title>Cytochrome P450 Catalyzes Benzene Ring Formation in the Biosynthesis of Trialkyl-Substituted Aromatic Polyketides.</title>
        <authorList>
            <person name="Zhao E."/>
            <person name="Ge H."/>
        </authorList>
    </citation>
    <scope>NUCLEOTIDE SEQUENCE</scope>
    <source>
        <strain evidence="2">NA0869</strain>
    </source>
</reference>
<keyword evidence="3" id="KW-1185">Reference proteome</keyword>
<evidence type="ECO:0000313" key="3">
    <source>
        <dbReference type="Proteomes" id="UP001163878"/>
    </source>
</evidence>
<organism evidence="2 3">
    <name type="scientific">Streptomyces peucetius</name>
    <dbReference type="NCBI Taxonomy" id="1950"/>
    <lineage>
        <taxon>Bacteria</taxon>
        <taxon>Bacillati</taxon>
        <taxon>Actinomycetota</taxon>
        <taxon>Actinomycetes</taxon>
        <taxon>Kitasatosporales</taxon>
        <taxon>Streptomycetaceae</taxon>
        <taxon>Streptomyces</taxon>
    </lineage>
</organism>
<dbReference type="EMBL" id="CP107567">
    <property type="protein sequence ID" value="UYQ65667.1"/>
    <property type="molecule type" value="Genomic_DNA"/>
</dbReference>
<keyword evidence="1" id="KW-1133">Transmembrane helix</keyword>
<feature type="transmembrane region" description="Helical" evidence="1">
    <location>
        <begin position="102"/>
        <end position="122"/>
    </location>
</feature>
<dbReference type="RefSeq" id="WP_264248918.1">
    <property type="nucleotide sequence ID" value="NZ_CP107567.1"/>
</dbReference>
<evidence type="ECO:0000256" key="1">
    <source>
        <dbReference type="SAM" id="Phobius"/>
    </source>
</evidence>
<sequence>MRIALGAAGVALMSIGLALLVAGGQFKDVALWLAGAVVLHDLLVAPLVLAAGLLLALLPARGLLRGALVTAGCLTAIALPVLLAPGTPGNPSVLPLDYPHNWLLSLAAVAAVTGAALAWRWLRGRRARRTRTGGGHQGL</sequence>